<dbReference type="Pfam" id="PF15586">
    <property type="entry name" value="Imm8"/>
    <property type="match status" value="1"/>
</dbReference>
<sequence>MTLKGDLKRLHSPDLPDLAHDHPQDPANFRILVQALVGVVGQEAADTFNFMVCTPAWLAAHVDDPLPARGYLIVPRYDYAPIHAAIARLCASTTGPDWQTIAARLNLEARWEYDQDQ</sequence>
<evidence type="ECO:0000313" key="1">
    <source>
        <dbReference type="EMBL" id="UXH76784.1"/>
    </source>
</evidence>
<dbReference type="Proteomes" id="UP001064933">
    <property type="component" value="Chromosome"/>
</dbReference>
<dbReference type="RefSeq" id="WP_261756522.1">
    <property type="nucleotide sequence ID" value="NZ_CP104562.2"/>
</dbReference>
<proteinExistence type="predicted"/>
<name>A0ABY6AU81_9BURK</name>
<protein>
    <submittedName>
        <fullName evidence="1">Immunity 8 family protein</fullName>
    </submittedName>
</protein>
<dbReference type="InterPro" id="IPR028964">
    <property type="entry name" value="Imm8"/>
</dbReference>
<evidence type="ECO:0000313" key="2">
    <source>
        <dbReference type="Proteomes" id="UP001064933"/>
    </source>
</evidence>
<accession>A0ABY6AU81</accession>
<gene>
    <name evidence="1" type="ORF">N4261_17315</name>
</gene>
<organism evidence="1 2">
    <name type="scientific">Roseateles amylovorans</name>
    <dbReference type="NCBI Taxonomy" id="2978473"/>
    <lineage>
        <taxon>Bacteria</taxon>
        <taxon>Pseudomonadati</taxon>
        <taxon>Pseudomonadota</taxon>
        <taxon>Betaproteobacteria</taxon>
        <taxon>Burkholderiales</taxon>
        <taxon>Sphaerotilaceae</taxon>
        <taxon>Roseateles</taxon>
    </lineage>
</organism>
<dbReference type="EMBL" id="CP104562">
    <property type="protein sequence ID" value="UXH76784.1"/>
    <property type="molecule type" value="Genomic_DNA"/>
</dbReference>
<keyword evidence="2" id="KW-1185">Reference proteome</keyword>
<reference evidence="1" key="1">
    <citation type="submission" date="2022-10" db="EMBL/GenBank/DDBJ databases">
        <title>Characterization and whole genome sequencing of a new Roseateles species, isolated from fresh water.</title>
        <authorList>
            <person name="Guliayeva D.Y."/>
            <person name="Akhremchuk A.E."/>
            <person name="Sikolenko M.A."/>
            <person name="Valentovich L.N."/>
            <person name="Sidarenka A.V."/>
        </authorList>
    </citation>
    <scope>NUCLEOTIDE SEQUENCE</scope>
    <source>
        <strain evidence="1">BIM B-1768</strain>
    </source>
</reference>